<protein>
    <submittedName>
        <fullName evidence="1">Uncharacterized protein</fullName>
    </submittedName>
</protein>
<name>G3H8V0_CRIGR</name>
<dbReference type="InParanoid" id="G3H8V0"/>
<dbReference type="EMBL" id="JH000219">
    <property type="protein sequence ID" value="EGV97681.1"/>
    <property type="molecule type" value="Genomic_DNA"/>
</dbReference>
<gene>
    <name evidence="1" type="ORF">I79_006811</name>
</gene>
<proteinExistence type="predicted"/>
<dbReference type="AlphaFoldDB" id="G3H8V0"/>
<dbReference type="Proteomes" id="UP000001075">
    <property type="component" value="Unassembled WGS sequence"/>
</dbReference>
<organism evidence="1 2">
    <name type="scientific">Cricetulus griseus</name>
    <name type="common">Chinese hamster</name>
    <name type="synonym">Cricetulus barabensis griseus</name>
    <dbReference type="NCBI Taxonomy" id="10029"/>
    <lineage>
        <taxon>Eukaryota</taxon>
        <taxon>Metazoa</taxon>
        <taxon>Chordata</taxon>
        <taxon>Craniata</taxon>
        <taxon>Vertebrata</taxon>
        <taxon>Euteleostomi</taxon>
        <taxon>Mammalia</taxon>
        <taxon>Eutheria</taxon>
        <taxon>Euarchontoglires</taxon>
        <taxon>Glires</taxon>
        <taxon>Rodentia</taxon>
        <taxon>Myomorpha</taxon>
        <taxon>Muroidea</taxon>
        <taxon>Cricetidae</taxon>
        <taxon>Cricetinae</taxon>
        <taxon>Cricetulus</taxon>
    </lineage>
</organism>
<sequence length="50" mass="5551">MCGQRTTCKYQLSSSAIWVPSIELRLSGLVVSAFITEPSHHLPRAHILSE</sequence>
<evidence type="ECO:0000313" key="2">
    <source>
        <dbReference type="Proteomes" id="UP000001075"/>
    </source>
</evidence>
<accession>G3H8V0</accession>
<reference evidence="2" key="1">
    <citation type="journal article" date="2011" name="Nat. Biotechnol.">
        <title>The genomic sequence of the Chinese hamster ovary (CHO)-K1 cell line.</title>
        <authorList>
            <person name="Xu X."/>
            <person name="Nagarajan H."/>
            <person name="Lewis N.E."/>
            <person name="Pan S."/>
            <person name="Cai Z."/>
            <person name="Liu X."/>
            <person name="Chen W."/>
            <person name="Xie M."/>
            <person name="Wang W."/>
            <person name="Hammond S."/>
            <person name="Andersen M.R."/>
            <person name="Neff N."/>
            <person name="Passarelli B."/>
            <person name="Koh W."/>
            <person name="Fan H.C."/>
            <person name="Wang J."/>
            <person name="Gui Y."/>
            <person name="Lee K.H."/>
            <person name="Betenbaugh M.J."/>
            <person name="Quake S.R."/>
            <person name="Famili I."/>
            <person name="Palsson B.O."/>
            <person name="Wang J."/>
        </authorList>
    </citation>
    <scope>NUCLEOTIDE SEQUENCE [LARGE SCALE GENOMIC DNA]</scope>
    <source>
        <strain evidence="2">CHO K1 cell line</strain>
    </source>
</reference>
<evidence type="ECO:0000313" key="1">
    <source>
        <dbReference type="EMBL" id="EGV97681.1"/>
    </source>
</evidence>